<feature type="region of interest" description="Disordered" evidence="1">
    <location>
        <begin position="117"/>
        <end position="138"/>
    </location>
</feature>
<gene>
    <name evidence="2" type="ORF">POM88_015160</name>
</gene>
<protein>
    <submittedName>
        <fullName evidence="2">DUF4228 domain-containing protein</fullName>
    </submittedName>
</protein>
<comment type="caution">
    <text evidence="2">The sequence shown here is derived from an EMBL/GenBank/DDBJ whole genome shotgun (WGS) entry which is preliminary data.</text>
</comment>
<sequence length="195" mass="21479">MGNHASLCSSRISATSKASKVIFPGGEVRQFRHPVKAAELMLESLNSFLANTKSLNVGKRFTALSADEDLEFGNIYIIFPMKRLKSLVKGDDLDVLFMVANPTTATTNKVRVLPESKPALLPESEGEESKNSFEETEGFGTAEHKYRLSVSRSRKPMLDTITEEQSQNSKCFPRVARQPCGNFSPLSTTTINSTT</sequence>
<evidence type="ECO:0000256" key="1">
    <source>
        <dbReference type="SAM" id="MobiDB-lite"/>
    </source>
</evidence>
<dbReference type="Pfam" id="PF14009">
    <property type="entry name" value="PADRE"/>
    <property type="match status" value="1"/>
</dbReference>
<evidence type="ECO:0000313" key="3">
    <source>
        <dbReference type="Proteomes" id="UP001237642"/>
    </source>
</evidence>
<organism evidence="2 3">
    <name type="scientific">Heracleum sosnowskyi</name>
    <dbReference type="NCBI Taxonomy" id="360622"/>
    <lineage>
        <taxon>Eukaryota</taxon>
        <taxon>Viridiplantae</taxon>
        <taxon>Streptophyta</taxon>
        <taxon>Embryophyta</taxon>
        <taxon>Tracheophyta</taxon>
        <taxon>Spermatophyta</taxon>
        <taxon>Magnoliopsida</taxon>
        <taxon>eudicotyledons</taxon>
        <taxon>Gunneridae</taxon>
        <taxon>Pentapetalae</taxon>
        <taxon>asterids</taxon>
        <taxon>campanulids</taxon>
        <taxon>Apiales</taxon>
        <taxon>Apiaceae</taxon>
        <taxon>Apioideae</taxon>
        <taxon>apioid superclade</taxon>
        <taxon>Tordylieae</taxon>
        <taxon>Tordyliinae</taxon>
        <taxon>Heracleum</taxon>
    </lineage>
</organism>
<reference evidence="2" key="2">
    <citation type="submission" date="2023-05" db="EMBL/GenBank/DDBJ databases">
        <authorList>
            <person name="Schelkunov M.I."/>
        </authorList>
    </citation>
    <scope>NUCLEOTIDE SEQUENCE</scope>
    <source>
        <strain evidence="2">Hsosn_3</strain>
        <tissue evidence="2">Leaf</tissue>
    </source>
</reference>
<dbReference type="PANTHER" id="PTHR33052">
    <property type="entry name" value="DUF4228 DOMAIN PROTEIN-RELATED"/>
    <property type="match status" value="1"/>
</dbReference>
<dbReference type="InterPro" id="IPR025322">
    <property type="entry name" value="PADRE_dom"/>
</dbReference>
<dbReference type="AlphaFoldDB" id="A0AAD8IMB3"/>
<reference evidence="2" key="1">
    <citation type="submission" date="2023-02" db="EMBL/GenBank/DDBJ databases">
        <title>Genome of toxic invasive species Heracleum sosnowskyi carries increased number of genes despite the absence of recent whole-genome duplications.</title>
        <authorList>
            <person name="Schelkunov M."/>
            <person name="Shtratnikova V."/>
            <person name="Makarenko M."/>
            <person name="Klepikova A."/>
            <person name="Omelchenko D."/>
            <person name="Novikova G."/>
            <person name="Obukhova E."/>
            <person name="Bogdanov V."/>
            <person name="Penin A."/>
            <person name="Logacheva M."/>
        </authorList>
    </citation>
    <scope>NUCLEOTIDE SEQUENCE</scope>
    <source>
        <strain evidence="2">Hsosn_3</strain>
        <tissue evidence="2">Leaf</tissue>
    </source>
</reference>
<name>A0AAD8IMB3_9APIA</name>
<proteinExistence type="predicted"/>
<accession>A0AAD8IMB3</accession>
<keyword evidence="3" id="KW-1185">Reference proteome</keyword>
<evidence type="ECO:0000313" key="2">
    <source>
        <dbReference type="EMBL" id="KAK1386982.1"/>
    </source>
</evidence>
<dbReference type="Proteomes" id="UP001237642">
    <property type="component" value="Unassembled WGS sequence"/>
</dbReference>
<dbReference type="EMBL" id="JAUIZM010000004">
    <property type="protein sequence ID" value="KAK1386982.1"/>
    <property type="molecule type" value="Genomic_DNA"/>
</dbReference>